<reference evidence="2 3" key="1">
    <citation type="submission" date="2018-06" db="EMBL/GenBank/DDBJ databases">
        <title>Genomic Encyclopedia of Type Strains, Phase IV (KMG-IV): sequencing the most valuable type-strain genomes for metagenomic binning, comparative biology and taxonomic classification.</title>
        <authorList>
            <person name="Goeker M."/>
        </authorList>
    </citation>
    <scope>NUCLEOTIDE SEQUENCE [LARGE SCALE GENOMIC DNA]</scope>
    <source>
        <strain evidence="2 3">DSM 25619</strain>
    </source>
</reference>
<dbReference type="AlphaFoldDB" id="A0A366DSM5"/>
<dbReference type="RefSeq" id="WP_170137517.1">
    <property type="nucleotide sequence ID" value="NZ_JBHEEG010000007.1"/>
</dbReference>
<evidence type="ECO:0008006" key="4">
    <source>
        <dbReference type="Google" id="ProtNLM"/>
    </source>
</evidence>
<feature type="transmembrane region" description="Helical" evidence="1">
    <location>
        <begin position="33"/>
        <end position="51"/>
    </location>
</feature>
<gene>
    <name evidence="2" type="ORF">DFR47_106179</name>
</gene>
<accession>A0A366DSM5</accession>
<evidence type="ECO:0000256" key="1">
    <source>
        <dbReference type="SAM" id="Phobius"/>
    </source>
</evidence>
<name>A0A366DSM5_9HYPH</name>
<protein>
    <recommendedName>
        <fullName evidence="4">Aa3 type cytochrome c oxidase subunit IV</fullName>
    </recommendedName>
</protein>
<sequence>MMHKDMQTIEAAARTAMAGSFEPERQETAVLRTGFYVTAACLFIAALILMIA</sequence>
<evidence type="ECO:0000313" key="3">
    <source>
        <dbReference type="Proteomes" id="UP000252893"/>
    </source>
</evidence>
<dbReference type="Proteomes" id="UP000252893">
    <property type="component" value="Unassembled WGS sequence"/>
</dbReference>
<keyword evidence="3" id="KW-1185">Reference proteome</keyword>
<keyword evidence="1" id="KW-0472">Membrane</keyword>
<organism evidence="2 3">
    <name type="scientific">Pseudochrobactrum asaccharolyticum</name>
    <dbReference type="NCBI Taxonomy" id="354351"/>
    <lineage>
        <taxon>Bacteria</taxon>
        <taxon>Pseudomonadati</taxon>
        <taxon>Pseudomonadota</taxon>
        <taxon>Alphaproteobacteria</taxon>
        <taxon>Hyphomicrobiales</taxon>
        <taxon>Brucellaceae</taxon>
        <taxon>Pseudochrobactrum</taxon>
    </lineage>
</organism>
<proteinExistence type="predicted"/>
<keyword evidence="1" id="KW-0812">Transmembrane</keyword>
<comment type="caution">
    <text evidence="2">The sequence shown here is derived from an EMBL/GenBank/DDBJ whole genome shotgun (WGS) entry which is preliminary data.</text>
</comment>
<dbReference type="EMBL" id="QNRH01000006">
    <property type="protein sequence ID" value="RBO93096.1"/>
    <property type="molecule type" value="Genomic_DNA"/>
</dbReference>
<evidence type="ECO:0000313" key="2">
    <source>
        <dbReference type="EMBL" id="RBO93096.1"/>
    </source>
</evidence>
<keyword evidence="1" id="KW-1133">Transmembrane helix</keyword>